<name>A0A2K2F9L7_9CLOT</name>
<dbReference type="OrthoDB" id="9793135at2"/>
<proteinExistence type="predicted"/>
<reference evidence="1 2" key="1">
    <citation type="submission" date="2017-06" db="EMBL/GenBank/DDBJ databases">
        <title>Investigating the central metabolism of Clostridium thermosuccinogenes.</title>
        <authorList>
            <person name="Koendjbiharie J.G."/>
            <person name="van Kranenburg R."/>
        </authorList>
    </citation>
    <scope>NUCLEOTIDE SEQUENCE [LARGE SCALE GENOMIC DNA]</scope>
    <source>
        <strain evidence="1 2">DSM 5806</strain>
    </source>
</reference>
<dbReference type="KEGG" id="cthd:CDO33_02405"/>
<dbReference type="EMBL" id="NIOJ01000048">
    <property type="protein sequence ID" value="PNT96489.1"/>
    <property type="molecule type" value="Genomic_DNA"/>
</dbReference>
<keyword evidence="2" id="KW-1185">Reference proteome</keyword>
<comment type="caution">
    <text evidence="1">The sequence shown here is derived from an EMBL/GenBank/DDBJ whole genome shotgun (WGS) entry which is preliminary data.</text>
</comment>
<dbReference type="Pfam" id="PF18952">
    <property type="entry name" value="DUF5696"/>
    <property type="match status" value="1"/>
</dbReference>
<protein>
    <submittedName>
        <fullName evidence="1">Uncharacterized protein</fullName>
    </submittedName>
</protein>
<accession>A0A2K2F9L7</accession>
<dbReference type="Proteomes" id="UP000236151">
    <property type="component" value="Unassembled WGS sequence"/>
</dbReference>
<organism evidence="1 2">
    <name type="scientific">Clostridium thermosuccinogenes</name>
    <dbReference type="NCBI Taxonomy" id="84032"/>
    <lineage>
        <taxon>Bacteria</taxon>
        <taxon>Bacillati</taxon>
        <taxon>Bacillota</taxon>
        <taxon>Clostridia</taxon>
        <taxon>Eubacteriales</taxon>
        <taxon>Clostridiaceae</taxon>
        <taxon>Clostridium</taxon>
    </lineage>
</organism>
<dbReference type="AlphaFoldDB" id="A0A2K2F9L7"/>
<gene>
    <name evidence="1" type="ORF">CDQ84_15105</name>
</gene>
<sequence length="740" mass="84219">MSIVVSAVVIALVAVLAVLVYVTTRNAVTTGKSVSAKDFSLLDTSLLSRNISDKPYIAAENDRLQMILDPVSLGITLVDKASGERLESVHGTEEDKLNASWKGFLGSGVSIEFFNGDSPSLERADMFNHKPEVYIENRDDGFKATIVYEKLKIALDVIAELTEDGMKVTVPADSIYEGEQYRLASVYLYPFMGATRLGEEKGYMLLPEGSGALIDLEDNKGRFRAPYSKKVYGDNIAVDREISQQYNRPNVKAPEQIIMPIFGMAHTDRKIALLGIAEEGKYNCQLLAYPNGVSTNYNWITIKYLYREDYITQVSRSSGIRAAPKEGDFRDVGVKFTVLTGEKANYSGMAEAYRNYLVDNGIIEKKNTDYNIRLDFLGAESKEWIVMKTIVPMTTISQMETMLKELMEYGVKDILPTYMGWQKGGLSLSYGDNGYKVEEKLGSLRQLDTLAKELKDQGINLMLYQDFLLANTSRNYDTQSDIVKNLSKNLAKKLTNKRLYPYYYYLTPKRSLSDARKYIEKFEGTDLKGITFGSVANTLFSYFSGGNIYSRQETKKAADTMMEGFGEFSKAMIQPFDYMWKYADYYFDIPLYASNYNYVSREIPFLPMVLKGYMPYYADYANFEPNKNSFLLKMVEYGAYPSFILTWEESSELKDTNSSDIFTSNYDDFKSMVVEYYNLLKEISDKTDGTAITRHDIIADDVVKVQYENGVEILINYSNREFEYKQDMIAPQSYKVYEVN</sequence>
<dbReference type="InterPro" id="IPR043751">
    <property type="entry name" value="DUF5696"/>
</dbReference>
<dbReference type="RefSeq" id="WP_103082570.1">
    <property type="nucleotide sequence ID" value="NZ_CP021850.1"/>
</dbReference>
<evidence type="ECO:0000313" key="1">
    <source>
        <dbReference type="EMBL" id="PNT96489.1"/>
    </source>
</evidence>
<evidence type="ECO:0000313" key="2">
    <source>
        <dbReference type="Proteomes" id="UP000236151"/>
    </source>
</evidence>